<proteinExistence type="predicted"/>
<name>A0AA39XB26_9PEZI</name>
<dbReference type="Gene3D" id="2.130.10.10">
    <property type="entry name" value="YVTN repeat-like/Quinoprotein amine dehydrogenase"/>
    <property type="match status" value="1"/>
</dbReference>
<dbReference type="PANTHER" id="PTHR22889:SF0">
    <property type="entry name" value="WD REPEAT-CONTAINING PROTEIN 89"/>
    <property type="match status" value="1"/>
</dbReference>
<accession>A0AA39XB26</accession>
<comment type="caution">
    <text evidence="4">The sequence shown here is derived from an EMBL/GenBank/DDBJ whole genome shotgun (WGS) entry which is preliminary data.</text>
</comment>
<dbReference type="PROSITE" id="PS00678">
    <property type="entry name" value="WD_REPEATS_1"/>
    <property type="match status" value="1"/>
</dbReference>
<evidence type="ECO:0000256" key="1">
    <source>
        <dbReference type="ARBA" id="ARBA00022574"/>
    </source>
</evidence>
<dbReference type="PROSITE" id="PS50082">
    <property type="entry name" value="WD_REPEATS_2"/>
    <property type="match status" value="1"/>
</dbReference>
<dbReference type="InterPro" id="IPR019775">
    <property type="entry name" value="WD40_repeat_CS"/>
</dbReference>
<dbReference type="InterPro" id="IPR036322">
    <property type="entry name" value="WD40_repeat_dom_sf"/>
</dbReference>
<dbReference type="EMBL" id="JAULSR010000002">
    <property type="protein sequence ID" value="KAK0630162.1"/>
    <property type="molecule type" value="Genomic_DNA"/>
</dbReference>
<evidence type="ECO:0000256" key="3">
    <source>
        <dbReference type="PROSITE-ProRule" id="PRU00221"/>
    </source>
</evidence>
<dbReference type="PANTHER" id="PTHR22889">
    <property type="entry name" value="WD REPEAT-CONTAINING PROTEIN 89"/>
    <property type="match status" value="1"/>
</dbReference>
<evidence type="ECO:0000313" key="5">
    <source>
        <dbReference type="Proteomes" id="UP001174934"/>
    </source>
</evidence>
<organism evidence="4 5">
    <name type="scientific">Bombardia bombarda</name>
    <dbReference type="NCBI Taxonomy" id="252184"/>
    <lineage>
        <taxon>Eukaryota</taxon>
        <taxon>Fungi</taxon>
        <taxon>Dikarya</taxon>
        <taxon>Ascomycota</taxon>
        <taxon>Pezizomycotina</taxon>
        <taxon>Sordariomycetes</taxon>
        <taxon>Sordariomycetidae</taxon>
        <taxon>Sordariales</taxon>
        <taxon>Lasiosphaeriaceae</taxon>
        <taxon>Bombardia</taxon>
    </lineage>
</organism>
<reference evidence="4" key="1">
    <citation type="submission" date="2023-06" db="EMBL/GenBank/DDBJ databases">
        <title>Genome-scale phylogeny and comparative genomics of the fungal order Sordariales.</title>
        <authorList>
            <consortium name="Lawrence Berkeley National Laboratory"/>
            <person name="Hensen N."/>
            <person name="Bonometti L."/>
            <person name="Westerberg I."/>
            <person name="Brannstrom I.O."/>
            <person name="Guillou S."/>
            <person name="Cros-Aarteil S."/>
            <person name="Calhoun S."/>
            <person name="Haridas S."/>
            <person name="Kuo A."/>
            <person name="Mondo S."/>
            <person name="Pangilinan J."/>
            <person name="Riley R."/>
            <person name="LaButti K."/>
            <person name="Andreopoulos B."/>
            <person name="Lipzen A."/>
            <person name="Chen C."/>
            <person name="Yanf M."/>
            <person name="Daum C."/>
            <person name="Ng V."/>
            <person name="Clum A."/>
            <person name="Steindorff A."/>
            <person name="Ohm R."/>
            <person name="Martin F."/>
            <person name="Silar P."/>
            <person name="Natvig D."/>
            <person name="Lalanne C."/>
            <person name="Gautier V."/>
            <person name="Ament-velasquez S.L."/>
            <person name="Kruys A."/>
            <person name="Hutchinson M.I."/>
            <person name="Powell A.J."/>
            <person name="Barry K."/>
            <person name="Miller A.N."/>
            <person name="Grigoriev I.V."/>
            <person name="Debuchy R."/>
            <person name="Gladieux P."/>
            <person name="Thoren M.H."/>
            <person name="Johannesson H."/>
        </authorList>
    </citation>
    <scope>NUCLEOTIDE SEQUENCE</scope>
    <source>
        <strain evidence="4">SMH3391-2</strain>
    </source>
</reference>
<dbReference type="Pfam" id="PF00400">
    <property type="entry name" value="WD40"/>
    <property type="match status" value="2"/>
</dbReference>
<keyword evidence="1 3" id="KW-0853">WD repeat</keyword>
<keyword evidence="2" id="KW-0677">Repeat</keyword>
<evidence type="ECO:0000313" key="4">
    <source>
        <dbReference type="EMBL" id="KAK0630162.1"/>
    </source>
</evidence>
<dbReference type="AlphaFoldDB" id="A0AA39XB26"/>
<gene>
    <name evidence="4" type="ORF">B0T17DRAFT_527697</name>
</gene>
<dbReference type="SMART" id="SM00320">
    <property type="entry name" value="WD40"/>
    <property type="match status" value="3"/>
</dbReference>
<protein>
    <submittedName>
        <fullName evidence="4">WD40-repeat-containing domain protein</fullName>
    </submittedName>
</protein>
<feature type="repeat" description="WD" evidence="3">
    <location>
        <begin position="56"/>
        <end position="90"/>
    </location>
</feature>
<dbReference type="InterPro" id="IPR039328">
    <property type="entry name" value="WDR89"/>
</dbReference>
<dbReference type="InterPro" id="IPR001680">
    <property type="entry name" value="WD40_rpt"/>
</dbReference>
<evidence type="ECO:0000256" key="2">
    <source>
        <dbReference type="ARBA" id="ARBA00022737"/>
    </source>
</evidence>
<dbReference type="Proteomes" id="UP001174934">
    <property type="component" value="Unassembled WGS sequence"/>
</dbReference>
<dbReference type="SUPFAM" id="SSF50978">
    <property type="entry name" value="WD40 repeat-like"/>
    <property type="match status" value="1"/>
</dbReference>
<sequence>MYMLSCAAGYKYPGAEAPYVLDIIPLAAGLAVTSSDQSLCLFDPTRLGLGPAKIIRTNHGHLTSAKAYNASESIISTAGENGSISVWDFRLDPSKAEALRIQGNGATSLLSLACSSQISTLAVGTELDNHQASVLLWDIRSPSAPKLQYNEVHSDDVTELNFHPGDPNLLLSGSTDGLVNVCDTRITDEDEVIIQAFNHGSVHRAGFLNSTEVFAISHDEKFSLYDMAEGVEQGSATLDVGDLRQVLGCQYVASISPKLNGAGAVIGAGSQDQEMFQLIHLSKGPTGAWNLDKETAVGLPGAHGSELVRSFCVFDEQHVVFTAGEDGYIKAWRPT</sequence>
<keyword evidence="5" id="KW-1185">Reference proteome</keyword>
<dbReference type="InterPro" id="IPR015943">
    <property type="entry name" value="WD40/YVTN_repeat-like_dom_sf"/>
</dbReference>